<feature type="transmembrane region" description="Helical" evidence="1">
    <location>
        <begin position="111"/>
        <end position="129"/>
    </location>
</feature>
<keyword evidence="1" id="KW-0812">Transmembrane</keyword>
<comment type="caution">
    <text evidence="2">The sequence shown here is derived from an EMBL/GenBank/DDBJ whole genome shotgun (WGS) entry which is preliminary data.</text>
</comment>
<feature type="transmembrane region" description="Helical" evidence="1">
    <location>
        <begin position="166"/>
        <end position="186"/>
    </location>
</feature>
<evidence type="ECO:0000313" key="3">
    <source>
        <dbReference type="Proteomes" id="UP000824469"/>
    </source>
</evidence>
<feature type="non-terminal residue" evidence="2">
    <location>
        <position position="1"/>
    </location>
</feature>
<keyword evidence="3" id="KW-1185">Reference proteome</keyword>
<evidence type="ECO:0000256" key="1">
    <source>
        <dbReference type="SAM" id="Phobius"/>
    </source>
</evidence>
<sequence>HTHIVQLLHGPSQLLQPNVSKMQQAVFAILDTLCPTTHSSCNLAPTPFTVFTAFAMPHKVVTAYAILRSTTQYLDLIFIYLSPSVLEERLLEKLTSLHLPIQKSIVKRLETVNTMFSFFWWIVGFYWIVSGGKSLPEDAPRLYWLCVAFLAFDVFFVVFCVALACVIGIAVCCCLPCIIAILYAVADQ</sequence>
<keyword evidence="1" id="KW-1133">Transmembrane helix</keyword>
<name>A0AA38G3G3_TAXCH</name>
<proteinExistence type="predicted"/>
<keyword evidence="1" id="KW-0472">Membrane</keyword>
<accession>A0AA38G3G3</accession>
<evidence type="ECO:0008006" key="4">
    <source>
        <dbReference type="Google" id="ProtNLM"/>
    </source>
</evidence>
<dbReference type="PANTHER" id="PTHR46225">
    <property type="entry name" value="C3H4 TYPE ZINC FINGER PROTEIN"/>
    <property type="match status" value="1"/>
</dbReference>
<reference evidence="2 3" key="1">
    <citation type="journal article" date="2021" name="Nat. Plants">
        <title>The Taxus genome provides insights into paclitaxel biosynthesis.</title>
        <authorList>
            <person name="Xiong X."/>
            <person name="Gou J."/>
            <person name="Liao Q."/>
            <person name="Li Y."/>
            <person name="Zhou Q."/>
            <person name="Bi G."/>
            <person name="Li C."/>
            <person name="Du R."/>
            <person name="Wang X."/>
            <person name="Sun T."/>
            <person name="Guo L."/>
            <person name="Liang H."/>
            <person name="Lu P."/>
            <person name="Wu Y."/>
            <person name="Zhang Z."/>
            <person name="Ro D.K."/>
            <person name="Shang Y."/>
            <person name="Huang S."/>
            <person name="Yan J."/>
        </authorList>
    </citation>
    <scope>NUCLEOTIDE SEQUENCE [LARGE SCALE GENOMIC DNA]</scope>
    <source>
        <strain evidence="2">Ta-2019</strain>
    </source>
</reference>
<gene>
    <name evidence="2" type="ORF">KI387_024611</name>
</gene>
<organism evidence="2 3">
    <name type="scientific">Taxus chinensis</name>
    <name type="common">Chinese yew</name>
    <name type="synonym">Taxus wallichiana var. chinensis</name>
    <dbReference type="NCBI Taxonomy" id="29808"/>
    <lineage>
        <taxon>Eukaryota</taxon>
        <taxon>Viridiplantae</taxon>
        <taxon>Streptophyta</taxon>
        <taxon>Embryophyta</taxon>
        <taxon>Tracheophyta</taxon>
        <taxon>Spermatophyta</taxon>
        <taxon>Pinopsida</taxon>
        <taxon>Pinidae</taxon>
        <taxon>Conifers II</taxon>
        <taxon>Cupressales</taxon>
        <taxon>Taxaceae</taxon>
        <taxon>Taxus</taxon>
    </lineage>
</organism>
<dbReference type="PANTHER" id="PTHR46225:SF19">
    <property type="entry name" value="RING-TYPE DOMAIN-CONTAINING PROTEIN"/>
    <property type="match status" value="1"/>
</dbReference>
<dbReference type="Proteomes" id="UP000824469">
    <property type="component" value="Unassembled WGS sequence"/>
</dbReference>
<dbReference type="EMBL" id="JAHRHJ020000005">
    <property type="protein sequence ID" value="KAH9315984.1"/>
    <property type="molecule type" value="Genomic_DNA"/>
</dbReference>
<feature type="non-terminal residue" evidence="2">
    <location>
        <position position="188"/>
    </location>
</feature>
<dbReference type="AlphaFoldDB" id="A0AA38G3G3"/>
<feature type="transmembrane region" description="Helical" evidence="1">
    <location>
        <begin position="141"/>
        <end position="159"/>
    </location>
</feature>
<evidence type="ECO:0000313" key="2">
    <source>
        <dbReference type="EMBL" id="KAH9315984.1"/>
    </source>
</evidence>
<protein>
    <recommendedName>
        <fullName evidence="4">E3 ubiquitin-protein ligase</fullName>
    </recommendedName>
</protein>